<comment type="similarity">
    <text evidence="2">Belongs to the asparagine synthetase family.</text>
</comment>
<dbReference type="CDD" id="cd01991">
    <property type="entry name" value="Asn_synthase_B_C"/>
    <property type="match status" value="1"/>
</dbReference>
<feature type="domain" description="Glutamine amidotransferase type-2" evidence="12">
    <location>
        <begin position="2"/>
        <end position="208"/>
    </location>
</feature>
<gene>
    <name evidence="13" type="primary">asnB</name>
    <name evidence="13" type="ORF">HLB23_13220</name>
</gene>
<dbReference type="GO" id="GO:0006529">
    <property type="term" value="P:asparagine biosynthetic process"/>
    <property type="evidence" value="ECO:0007669"/>
    <property type="project" value="UniProtKB-KW"/>
</dbReference>
<dbReference type="GO" id="GO:0005524">
    <property type="term" value="F:ATP binding"/>
    <property type="evidence" value="ECO:0007669"/>
    <property type="project" value="UniProtKB-KW"/>
</dbReference>
<keyword evidence="5 10" id="KW-0067">ATP-binding</keyword>
<protein>
    <recommendedName>
        <fullName evidence="3">asparagine synthase (glutamine-hydrolyzing)</fullName>
        <ecNumber evidence="3">6.3.5.4</ecNumber>
    </recommendedName>
</protein>
<keyword evidence="13" id="KW-0436">Ligase</keyword>
<dbReference type="InterPro" id="IPR033738">
    <property type="entry name" value="AsnB_N"/>
</dbReference>
<evidence type="ECO:0000256" key="10">
    <source>
        <dbReference type="PIRSR" id="PIRSR001589-2"/>
    </source>
</evidence>
<evidence type="ECO:0000256" key="8">
    <source>
        <dbReference type="ARBA" id="ARBA00048741"/>
    </source>
</evidence>
<dbReference type="EMBL" id="JABELX010000004">
    <property type="protein sequence ID" value="NNH70813.1"/>
    <property type="molecule type" value="Genomic_DNA"/>
</dbReference>
<organism evidence="13 14">
    <name type="scientific">Nocardia uniformis</name>
    <dbReference type="NCBI Taxonomy" id="53432"/>
    <lineage>
        <taxon>Bacteria</taxon>
        <taxon>Bacillati</taxon>
        <taxon>Actinomycetota</taxon>
        <taxon>Actinomycetes</taxon>
        <taxon>Mycobacteriales</taxon>
        <taxon>Nocardiaceae</taxon>
        <taxon>Nocardia</taxon>
    </lineage>
</organism>
<evidence type="ECO:0000256" key="7">
    <source>
        <dbReference type="ARBA" id="ARBA00022962"/>
    </source>
</evidence>
<evidence type="ECO:0000256" key="1">
    <source>
        <dbReference type="ARBA" id="ARBA00005187"/>
    </source>
</evidence>
<reference evidence="13 14" key="1">
    <citation type="submission" date="2020-05" db="EMBL/GenBank/DDBJ databases">
        <title>MicrobeNet Type strains.</title>
        <authorList>
            <person name="Nicholson A.C."/>
        </authorList>
    </citation>
    <scope>NUCLEOTIDE SEQUENCE [LARGE SCALE GENOMIC DNA]</scope>
    <source>
        <strain evidence="13 14">JCM 3224</strain>
    </source>
</reference>
<dbReference type="PROSITE" id="PS51278">
    <property type="entry name" value="GATASE_TYPE_2"/>
    <property type="match status" value="1"/>
</dbReference>
<evidence type="ECO:0000256" key="6">
    <source>
        <dbReference type="ARBA" id="ARBA00022888"/>
    </source>
</evidence>
<dbReference type="Gene3D" id="3.60.20.10">
    <property type="entry name" value="Glutamine Phosphoribosylpyrophosphate, subunit 1, domain 1"/>
    <property type="match status" value="1"/>
</dbReference>
<dbReference type="GO" id="GO:0005829">
    <property type="term" value="C:cytosol"/>
    <property type="evidence" value="ECO:0007669"/>
    <property type="project" value="TreeGrafter"/>
</dbReference>
<dbReference type="Gene3D" id="3.40.50.620">
    <property type="entry name" value="HUPs"/>
    <property type="match status" value="1"/>
</dbReference>
<dbReference type="InterPro" id="IPR017932">
    <property type="entry name" value="GATase_2_dom"/>
</dbReference>
<dbReference type="Proteomes" id="UP000586827">
    <property type="component" value="Unassembled WGS sequence"/>
</dbReference>
<evidence type="ECO:0000259" key="12">
    <source>
        <dbReference type="PROSITE" id="PS51278"/>
    </source>
</evidence>
<dbReference type="InterPro" id="IPR029055">
    <property type="entry name" value="Ntn_hydrolases_N"/>
</dbReference>
<dbReference type="NCBIfam" id="TIGR01536">
    <property type="entry name" value="asn_synth_AEB"/>
    <property type="match status" value="1"/>
</dbReference>
<dbReference type="Pfam" id="PF13537">
    <property type="entry name" value="GATase_7"/>
    <property type="match status" value="1"/>
</dbReference>
<feature type="binding site" evidence="10">
    <location>
        <position position="96"/>
    </location>
    <ligand>
        <name>L-glutamine</name>
        <dbReference type="ChEBI" id="CHEBI:58359"/>
    </ligand>
</feature>
<evidence type="ECO:0000313" key="14">
    <source>
        <dbReference type="Proteomes" id="UP000586827"/>
    </source>
</evidence>
<evidence type="ECO:0000256" key="9">
    <source>
        <dbReference type="PIRSR" id="PIRSR001589-1"/>
    </source>
</evidence>
<sequence>MCGIAGVRRFDGAPVSGELLAEMGRRLRHRGPDDHGVWCADSVGFAHTRLSIIDLAGSAQPMAGAGGTTHLTFNGEILNYRELRDRLTYPFTTRGDTEVLLAVYEKYGPAGVAELRGQFAYAIHDSGTGETHLFRDRLGILPLYYYATDEVFAFASEIKALFPVMGAPRVDTASLHDFLAHRSVPAPYTFFDGVRKVPQGHHLTVRADGTIDIAAYWQLPDESEILDVTPRAAIDLLDDALQSAVRDALVADVPVGAYLSGGVDSSLICALVAKQRGGEGLHTFSAGFGDDRVDETGWARMAAELVGSDHHETTITANNFQDDWARLSWHRDSPLSEPADVAVYRLAELAREHVKVVLSGEGSDELFGGYPKYRFARATRLAGAVPGLPLRILEGRLPAHQARLRVAVRALSEPTYVERMRGWFAPFTARERDQLLSGPPGRSVLDPYLDGHGDALRRMLYADVHTWLADNLLERGDRMSMAASLELRPPFLDHRVAELAFRLPSKVKVRGGTTKWVVKELARHHLPAELVDRPKVGFKVPLDAWFRGHLREMAFDLLAGPSSFVGANFDPAAVRRLLEDHTSGDRDEQPRIWTLLSLEVWHRELQRHITGAASAGVTD</sequence>
<keyword evidence="7 9" id="KW-0315">Glutamine amidotransferase</keyword>
<dbReference type="Pfam" id="PF00733">
    <property type="entry name" value="Asn_synthase"/>
    <property type="match status" value="1"/>
</dbReference>
<dbReference type="EC" id="6.3.5.4" evidence="3"/>
<comment type="caution">
    <text evidence="13">The sequence shown here is derived from an EMBL/GenBank/DDBJ whole genome shotgun (WGS) entry which is preliminary data.</text>
</comment>
<dbReference type="InterPro" id="IPR001962">
    <property type="entry name" value="Asn_synthase"/>
</dbReference>
<name>A0A849BW40_9NOCA</name>
<accession>A0A849BW40</accession>
<evidence type="ECO:0000256" key="3">
    <source>
        <dbReference type="ARBA" id="ARBA00012737"/>
    </source>
</evidence>
<comment type="catalytic activity">
    <reaction evidence="8">
        <text>L-aspartate + L-glutamine + ATP + H2O = L-asparagine + L-glutamate + AMP + diphosphate + H(+)</text>
        <dbReference type="Rhea" id="RHEA:12228"/>
        <dbReference type="ChEBI" id="CHEBI:15377"/>
        <dbReference type="ChEBI" id="CHEBI:15378"/>
        <dbReference type="ChEBI" id="CHEBI:29985"/>
        <dbReference type="ChEBI" id="CHEBI:29991"/>
        <dbReference type="ChEBI" id="CHEBI:30616"/>
        <dbReference type="ChEBI" id="CHEBI:33019"/>
        <dbReference type="ChEBI" id="CHEBI:58048"/>
        <dbReference type="ChEBI" id="CHEBI:58359"/>
        <dbReference type="ChEBI" id="CHEBI:456215"/>
        <dbReference type="EC" id="6.3.5.4"/>
    </reaction>
</comment>
<proteinExistence type="inferred from homology"/>
<evidence type="ECO:0000256" key="5">
    <source>
        <dbReference type="ARBA" id="ARBA00022840"/>
    </source>
</evidence>
<evidence type="ECO:0000256" key="11">
    <source>
        <dbReference type="PIRSR" id="PIRSR001589-3"/>
    </source>
</evidence>
<dbReference type="InterPro" id="IPR014729">
    <property type="entry name" value="Rossmann-like_a/b/a_fold"/>
</dbReference>
<comment type="pathway">
    <text evidence="1">Amino-acid biosynthesis; L-asparagine biosynthesis; L-asparagine from L-aspartate (L-Gln route): step 1/1.</text>
</comment>
<dbReference type="RefSeq" id="WP_084521621.1">
    <property type="nucleotide sequence ID" value="NZ_JABELX010000004.1"/>
</dbReference>
<feature type="site" description="Important for beta-aspartyl-AMP intermediate formation" evidence="11">
    <location>
        <position position="361"/>
    </location>
</feature>
<keyword evidence="14" id="KW-1185">Reference proteome</keyword>
<dbReference type="SUPFAM" id="SSF56235">
    <property type="entry name" value="N-terminal nucleophile aminohydrolases (Ntn hydrolases)"/>
    <property type="match status" value="1"/>
</dbReference>
<dbReference type="PANTHER" id="PTHR43284">
    <property type="entry name" value="ASPARAGINE SYNTHETASE (GLUTAMINE-HYDROLYZING)"/>
    <property type="match status" value="1"/>
</dbReference>
<keyword evidence="9" id="KW-0028">Amino-acid biosynthesis</keyword>
<dbReference type="SUPFAM" id="SSF52402">
    <property type="entry name" value="Adenine nucleotide alpha hydrolases-like"/>
    <property type="match status" value="1"/>
</dbReference>
<feature type="binding site" evidence="10">
    <location>
        <begin position="359"/>
        <end position="360"/>
    </location>
    <ligand>
        <name>ATP</name>
        <dbReference type="ChEBI" id="CHEBI:30616"/>
    </ligand>
</feature>
<dbReference type="GO" id="GO:0004066">
    <property type="term" value="F:asparagine synthase (glutamine-hydrolyzing) activity"/>
    <property type="evidence" value="ECO:0007669"/>
    <property type="project" value="UniProtKB-EC"/>
</dbReference>
<dbReference type="InterPro" id="IPR051786">
    <property type="entry name" value="ASN_synthetase/amidase"/>
</dbReference>
<dbReference type="PANTHER" id="PTHR43284:SF1">
    <property type="entry name" value="ASPARAGINE SYNTHETASE"/>
    <property type="match status" value="1"/>
</dbReference>
<evidence type="ECO:0000256" key="4">
    <source>
        <dbReference type="ARBA" id="ARBA00022741"/>
    </source>
</evidence>
<dbReference type="CDD" id="cd00712">
    <property type="entry name" value="AsnB"/>
    <property type="match status" value="1"/>
</dbReference>
<dbReference type="PIRSF" id="PIRSF001589">
    <property type="entry name" value="Asn_synthetase_glu-h"/>
    <property type="match status" value="1"/>
</dbReference>
<dbReference type="AlphaFoldDB" id="A0A849BW40"/>
<evidence type="ECO:0000313" key="13">
    <source>
        <dbReference type="EMBL" id="NNH70813.1"/>
    </source>
</evidence>
<feature type="active site" description="For GATase activity" evidence="9">
    <location>
        <position position="2"/>
    </location>
</feature>
<keyword evidence="6 9" id="KW-0061">Asparagine biosynthesis</keyword>
<evidence type="ECO:0000256" key="2">
    <source>
        <dbReference type="ARBA" id="ARBA00005752"/>
    </source>
</evidence>
<keyword evidence="4 10" id="KW-0547">Nucleotide-binding</keyword>
<dbReference type="InterPro" id="IPR006426">
    <property type="entry name" value="Asn_synth_AEB"/>
</dbReference>